<evidence type="ECO:0000313" key="2">
    <source>
        <dbReference type="Proteomes" id="UP001596222"/>
    </source>
</evidence>
<dbReference type="RefSeq" id="WP_382043912.1">
    <property type="nucleotide sequence ID" value="NZ_JBHSKJ010000010.1"/>
</dbReference>
<name>A0ABW0A057_9ACTN</name>
<dbReference type="InterPro" id="IPR024072">
    <property type="entry name" value="DHFR-like_dom_sf"/>
</dbReference>
<comment type="caution">
    <text evidence="1">The sequence shown here is derived from an EMBL/GenBank/DDBJ whole genome shotgun (WGS) entry which is preliminary data.</text>
</comment>
<organism evidence="1 2">
    <name type="scientific">Streptomyces aureoversilis</name>
    <dbReference type="NCBI Taxonomy" id="67277"/>
    <lineage>
        <taxon>Bacteria</taxon>
        <taxon>Bacillati</taxon>
        <taxon>Actinomycetota</taxon>
        <taxon>Actinomycetes</taxon>
        <taxon>Kitasatosporales</taxon>
        <taxon>Streptomycetaceae</taxon>
        <taxon>Streptomyces</taxon>
    </lineage>
</organism>
<dbReference type="SUPFAM" id="SSF53597">
    <property type="entry name" value="Dihydrofolate reductase-like"/>
    <property type="match status" value="1"/>
</dbReference>
<proteinExistence type="predicted"/>
<dbReference type="Gene3D" id="3.40.430.10">
    <property type="entry name" value="Dihydrofolate Reductase, subunit A"/>
    <property type="match status" value="1"/>
</dbReference>
<gene>
    <name evidence="1" type="ORF">ACFPP6_19725</name>
</gene>
<keyword evidence="2" id="KW-1185">Reference proteome</keyword>
<sequence>MGIWLCGGGELAGTLLPEIDELIVKCYPVAVGAGIPLFSAAFRPRRFGLVDSRSFAGGAAVLTYTAGLD</sequence>
<reference evidence="2" key="1">
    <citation type="journal article" date="2019" name="Int. J. Syst. Evol. Microbiol.">
        <title>The Global Catalogue of Microorganisms (GCM) 10K type strain sequencing project: providing services to taxonomists for standard genome sequencing and annotation.</title>
        <authorList>
            <consortium name="The Broad Institute Genomics Platform"/>
            <consortium name="The Broad Institute Genome Sequencing Center for Infectious Disease"/>
            <person name="Wu L."/>
            <person name="Ma J."/>
        </authorList>
    </citation>
    <scope>NUCLEOTIDE SEQUENCE [LARGE SCALE GENOMIC DNA]</scope>
    <source>
        <strain evidence="2">CGMCC 4.1641</strain>
    </source>
</reference>
<evidence type="ECO:0000313" key="1">
    <source>
        <dbReference type="EMBL" id="MFC5146907.1"/>
    </source>
</evidence>
<accession>A0ABW0A057</accession>
<dbReference type="Proteomes" id="UP001596222">
    <property type="component" value="Unassembled WGS sequence"/>
</dbReference>
<protein>
    <submittedName>
        <fullName evidence="1">Dihydrofolate reductase family protein</fullName>
    </submittedName>
</protein>
<dbReference type="EMBL" id="JBHSKJ010000010">
    <property type="protein sequence ID" value="MFC5146907.1"/>
    <property type="molecule type" value="Genomic_DNA"/>
</dbReference>